<feature type="binding site" evidence="3">
    <location>
        <position position="106"/>
    </location>
    <ligand>
        <name>substrate</name>
    </ligand>
</feature>
<protein>
    <recommendedName>
        <fullName evidence="5">NADP-dependent oxidoreductase domain-containing protein</fullName>
    </recommendedName>
</protein>
<dbReference type="PRINTS" id="PR00069">
    <property type="entry name" value="ALDKETRDTASE"/>
</dbReference>
<dbReference type="PANTHER" id="PTHR11732">
    <property type="entry name" value="ALDO/KETO REDUCTASE"/>
    <property type="match status" value="1"/>
</dbReference>
<dbReference type="AlphaFoldDB" id="A0AAV5APY0"/>
<dbReference type="Gene3D" id="3.20.20.100">
    <property type="entry name" value="NADP-dependent oxidoreductase domain"/>
    <property type="match status" value="1"/>
</dbReference>
<evidence type="ECO:0000256" key="4">
    <source>
        <dbReference type="PIRSR" id="PIRSR000097-3"/>
    </source>
</evidence>
<accession>A0AAV5APY0</accession>
<dbReference type="Pfam" id="PF00248">
    <property type="entry name" value="Aldo_ket_red"/>
    <property type="match status" value="1"/>
</dbReference>
<evidence type="ECO:0000259" key="5">
    <source>
        <dbReference type="Pfam" id="PF00248"/>
    </source>
</evidence>
<dbReference type="SUPFAM" id="SSF51430">
    <property type="entry name" value="NAD(P)-linked oxidoreductase"/>
    <property type="match status" value="1"/>
</dbReference>
<keyword evidence="7" id="KW-1185">Reference proteome</keyword>
<feature type="site" description="Lowers pKa of active site Tyr" evidence="4">
    <location>
        <position position="75"/>
    </location>
</feature>
<feature type="domain" description="NADP-dependent oxidoreductase" evidence="5">
    <location>
        <begin position="17"/>
        <end position="283"/>
    </location>
</feature>
<dbReference type="GO" id="GO:0016616">
    <property type="term" value="F:oxidoreductase activity, acting on the CH-OH group of donors, NAD or NADP as acceptor"/>
    <property type="evidence" value="ECO:0007669"/>
    <property type="project" value="UniProtKB-ARBA"/>
</dbReference>
<evidence type="ECO:0000313" key="6">
    <source>
        <dbReference type="EMBL" id="GJJ15098.1"/>
    </source>
</evidence>
<feature type="active site" description="Proton donor" evidence="2">
    <location>
        <position position="50"/>
    </location>
</feature>
<evidence type="ECO:0000256" key="1">
    <source>
        <dbReference type="ARBA" id="ARBA00023002"/>
    </source>
</evidence>
<keyword evidence="1" id="KW-0560">Oxidoreductase</keyword>
<dbReference type="InterPro" id="IPR020471">
    <property type="entry name" value="AKR"/>
</dbReference>
<dbReference type="InterPro" id="IPR036812">
    <property type="entry name" value="NAD(P)_OxRdtase_dom_sf"/>
</dbReference>
<evidence type="ECO:0000256" key="3">
    <source>
        <dbReference type="PIRSR" id="PIRSR000097-2"/>
    </source>
</evidence>
<evidence type="ECO:0000313" key="7">
    <source>
        <dbReference type="Proteomes" id="UP001050691"/>
    </source>
</evidence>
<reference evidence="6" key="1">
    <citation type="submission" date="2021-10" db="EMBL/GenBank/DDBJ databases">
        <title>De novo Genome Assembly of Clathrus columnatus (Basidiomycota, Fungi) Using Illumina and Nanopore Sequence Data.</title>
        <authorList>
            <person name="Ogiso-Tanaka E."/>
            <person name="Itagaki H."/>
            <person name="Hosoya T."/>
            <person name="Hosaka K."/>
        </authorList>
    </citation>
    <scope>NUCLEOTIDE SEQUENCE</scope>
    <source>
        <strain evidence="6">MO-923</strain>
    </source>
</reference>
<comment type="caution">
    <text evidence="6">The sequence shown here is derived from an EMBL/GenBank/DDBJ whole genome shotgun (WGS) entry which is preliminary data.</text>
</comment>
<dbReference type="InterPro" id="IPR023210">
    <property type="entry name" value="NADP_OxRdtase_dom"/>
</dbReference>
<evidence type="ECO:0000256" key="2">
    <source>
        <dbReference type="PIRSR" id="PIRSR000097-1"/>
    </source>
</evidence>
<name>A0AAV5APY0_9AGAM</name>
<proteinExistence type="predicted"/>
<dbReference type="FunFam" id="3.20.20.100:FF:000002">
    <property type="entry name" value="2,5-diketo-D-gluconic acid reductase A"/>
    <property type="match status" value="1"/>
</dbReference>
<dbReference type="PIRSF" id="PIRSF000097">
    <property type="entry name" value="AKR"/>
    <property type="match status" value="1"/>
</dbReference>
<dbReference type="EMBL" id="BPWL01000010">
    <property type="protein sequence ID" value="GJJ15098.1"/>
    <property type="molecule type" value="Genomic_DNA"/>
</dbReference>
<dbReference type="InterPro" id="IPR018170">
    <property type="entry name" value="Aldo/ket_reductase_CS"/>
</dbReference>
<gene>
    <name evidence="6" type="ORF">Clacol_009373</name>
</gene>
<dbReference type="PROSITE" id="PS00062">
    <property type="entry name" value="ALDOKETO_REDUCTASE_2"/>
    <property type="match status" value="1"/>
</dbReference>
<dbReference type="Proteomes" id="UP001050691">
    <property type="component" value="Unassembled WGS sequence"/>
</dbReference>
<sequence length="310" mass="35469">MSSPKIKLNNGMEIPAIGYGTWQAPEDQVATVVEHALKAGYRHIDCAWSYDNEVGVGQGIKASGILREEIFITSKLWCTYHRKVEENLDDSLKRLGTDYLDLYLIHWPCPLNPNGNHYKFPMRSNGVRDIDEEWVLKDTWKQMEEMVKKGKVKAIGVSNFSKMKLDEILPYAEIKPVVDQLELHLYNPQHKLLEYLKSHDIVPQAYSPLGSTGSPLLTDETAIQLATKYEVPVSAVLLGYLLRRNIVILPKSVTPSRIEENLRLSQDFASRVSDEDFKILDSIAVNGKQKRFIMPPWPLQLGFEDWIQKF</sequence>
<dbReference type="PROSITE" id="PS00798">
    <property type="entry name" value="ALDOKETO_REDUCTASE_1"/>
    <property type="match status" value="1"/>
</dbReference>
<organism evidence="6 7">
    <name type="scientific">Clathrus columnatus</name>
    <dbReference type="NCBI Taxonomy" id="1419009"/>
    <lineage>
        <taxon>Eukaryota</taxon>
        <taxon>Fungi</taxon>
        <taxon>Dikarya</taxon>
        <taxon>Basidiomycota</taxon>
        <taxon>Agaricomycotina</taxon>
        <taxon>Agaricomycetes</taxon>
        <taxon>Phallomycetidae</taxon>
        <taxon>Phallales</taxon>
        <taxon>Clathraceae</taxon>
        <taxon>Clathrus</taxon>
    </lineage>
</organism>